<accession>A0A0E9PPA0</accession>
<sequence>MSRHKKITVLLSDFNHQKQSHSKKCFHVVA</sequence>
<proteinExistence type="predicted"/>
<dbReference type="AlphaFoldDB" id="A0A0E9PPA0"/>
<reference evidence="1" key="1">
    <citation type="submission" date="2014-11" db="EMBL/GenBank/DDBJ databases">
        <authorList>
            <person name="Amaro Gonzalez C."/>
        </authorList>
    </citation>
    <scope>NUCLEOTIDE SEQUENCE</scope>
</reference>
<organism evidence="1">
    <name type="scientific">Anguilla anguilla</name>
    <name type="common">European freshwater eel</name>
    <name type="synonym">Muraena anguilla</name>
    <dbReference type="NCBI Taxonomy" id="7936"/>
    <lineage>
        <taxon>Eukaryota</taxon>
        <taxon>Metazoa</taxon>
        <taxon>Chordata</taxon>
        <taxon>Craniata</taxon>
        <taxon>Vertebrata</taxon>
        <taxon>Euteleostomi</taxon>
        <taxon>Actinopterygii</taxon>
        <taxon>Neopterygii</taxon>
        <taxon>Teleostei</taxon>
        <taxon>Anguilliformes</taxon>
        <taxon>Anguillidae</taxon>
        <taxon>Anguilla</taxon>
    </lineage>
</organism>
<dbReference type="EMBL" id="GBXM01102263">
    <property type="protein sequence ID" value="JAH06314.1"/>
    <property type="molecule type" value="Transcribed_RNA"/>
</dbReference>
<name>A0A0E9PPA0_ANGAN</name>
<reference evidence="1" key="2">
    <citation type="journal article" date="2015" name="Fish Shellfish Immunol.">
        <title>Early steps in the European eel (Anguilla anguilla)-Vibrio vulnificus interaction in the gills: Role of the RtxA13 toxin.</title>
        <authorList>
            <person name="Callol A."/>
            <person name="Pajuelo D."/>
            <person name="Ebbesson L."/>
            <person name="Teles M."/>
            <person name="MacKenzie S."/>
            <person name="Amaro C."/>
        </authorList>
    </citation>
    <scope>NUCLEOTIDE SEQUENCE</scope>
</reference>
<evidence type="ECO:0000313" key="1">
    <source>
        <dbReference type="EMBL" id="JAH06314.1"/>
    </source>
</evidence>
<protein>
    <submittedName>
        <fullName evidence="1">Uncharacterized protein</fullName>
    </submittedName>
</protein>